<gene>
    <name evidence="1" type="ORF">BX611_1165</name>
</gene>
<dbReference type="GO" id="GO:0008168">
    <property type="term" value="F:methyltransferase activity"/>
    <property type="evidence" value="ECO:0007669"/>
    <property type="project" value="UniProtKB-KW"/>
</dbReference>
<dbReference type="SUPFAM" id="SSF53335">
    <property type="entry name" value="S-adenosyl-L-methionine-dependent methyltransferases"/>
    <property type="match status" value="1"/>
</dbReference>
<dbReference type="AlphaFoldDB" id="A0A3D9RNY2"/>
<name>A0A3D9RNY2_9FLAO</name>
<dbReference type="GO" id="GO:0032259">
    <property type="term" value="P:methylation"/>
    <property type="evidence" value="ECO:0007669"/>
    <property type="project" value="UniProtKB-KW"/>
</dbReference>
<evidence type="ECO:0000313" key="1">
    <source>
        <dbReference type="EMBL" id="REE81630.1"/>
    </source>
</evidence>
<dbReference type="InterPro" id="IPR029063">
    <property type="entry name" value="SAM-dependent_MTases_sf"/>
</dbReference>
<dbReference type="EMBL" id="QTTQ01000010">
    <property type="protein sequence ID" value="REE81630.1"/>
    <property type="molecule type" value="Genomic_DNA"/>
</dbReference>
<keyword evidence="2" id="KW-1185">Reference proteome</keyword>
<keyword evidence="1" id="KW-0808">Transferase</keyword>
<evidence type="ECO:0000313" key="2">
    <source>
        <dbReference type="Proteomes" id="UP000256429"/>
    </source>
</evidence>
<dbReference type="Gene3D" id="3.40.50.150">
    <property type="entry name" value="Vaccinia Virus protein VP39"/>
    <property type="match status" value="1"/>
</dbReference>
<accession>A0A3D9RNY2</accession>
<sequence>MYMWFQIKSYFLFLIKSTNKHGVHSPFVFNLVTKCFNAKTNSQKLKQINSIRNYFYKNKTSIVVNDFGKGSKIFKSETRKIAKIAKIAGINKKRAALLIRIVEYFNPNTILELGTSIGLGTAALSLGNPNSKITTIEGCKNTAKVAQEMFREFNISNIKLVNNDFNICLPSILKENTFDLIYFDGNHQKEATLFYFNQCLSSIHPNSIFIFDDINWSKEMQETWKKIKNHPKVTVTINTYFWGIVFFRTEQAKQHFTIRV</sequence>
<dbReference type="Proteomes" id="UP000256429">
    <property type="component" value="Unassembled WGS sequence"/>
</dbReference>
<keyword evidence="1" id="KW-0489">Methyltransferase</keyword>
<dbReference type="Pfam" id="PF13578">
    <property type="entry name" value="Methyltransf_24"/>
    <property type="match status" value="1"/>
</dbReference>
<reference evidence="1 2" key="1">
    <citation type="submission" date="2018-08" db="EMBL/GenBank/DDBJ databases">
        <title>Genomic Encyclopedia of Type Strains, Phase III (KMG-III): the genomes of soil and plant-associated and newly described type strains.</title>
        <authorList>
            <person name="Whitman W."/>
        </authorList>
    </citation>
    <scope>NUCLEOTIDE SEQUENCE [LARGE SCALE GENOMIC DNA]</scope>
    <source>
        <strain evidence="1 2">325-5</strain>
    </source>
</reference>
<protein>
    <submittedName>
        <fullName evidence="1">Putative O-methyltransferase YrrM</fullName>
    </submittedName>
</protein>
<comment type="caution">
    <text evidence="1">The sequence shown here is derived from an EMBL/GenBank/DDBJ whole genome shotgun (WGS) entry which is preliminary data.</text>
</comment>
<organism evidence="1 2">
    <name type="scientific">Lutibacter oceani</name>
    <dbReference type="NCBI Taxonomy" id="1853311"/>
    <lineage>
        <taxon>Bacteria</taxon>
        <taxon>Pseudomonadati</taxon>
        <taxon>Bacteroidota</taxon>
        <taxon>Flavobacteriia</taxon>
        <taxon>Flavobacteriales</taxon>
        <taxon>Flavobacteriaceae</taxon>
        <taxon>Lutibacter</taxon>
    </lineage>
</organism>
<proteinExistence type="predicted"/>